<dbReference type="AlphaFoldDB" id="A0A1H0AF88"/>
<accession>A0A1H0AF88</accession>
<keyword evidence="2" id="KW-0645">Protease</keyword>
<dbReference type="PROSITE" id="PS51935">
    <property type="entry name" value="NLPC_P60"/>
    <property type="match status" value="1"/>
</dbReference>
<evidence type="ECO:0000256" key="1">
    <source>
        <dbReference type="ARBA" id="ARBA00007074"/>
    </source>
</evidence>
<dbReference type="OrthoDB" id="9807055at2"/>
<dbReference type="InterPro" id="IPR000064">
    <property type="entry name" value="NLP_P60_dom"/>
</dbReference>
<dbReference type="InterPro" id="IPR038765">
    <property type="entry name" value="Papain-like_cys_pep_sf"/>
</dbReference>
<name>A0A1H0AF88_9GAMM</name>
<evidence type="ECO:0000256" key="4">
    <source>
        <dbReference type="ARBA" id="ARBA00022807"/>
    </source>
</evidence>
<keyword evidence="7" id="KW-1185">Reference proteome</keyword>
<evidence type="ECO:0000313" key="6">
    <source>
        <dbReference type="EMBL" id="SDN32230.1"/>
    </source>
</evidence>
<gene>
    <name evidence="6" type="ORF">SAMN04487951_10487</name>
</gene>
<dbReference type="PANTHER" id="PTHR47053">
    <property type="entry name" value="MUREIN DD-ENDOPEPTIDASE MEPH-RELATED"/>
    <property type="match status" value="1"/>
</dbReference>
<dbReference type="EMBL" id="FNII01000004">
    <property type="protein sequence ID" value="SDN32230.1"/>
    <property type="molecule type" value="Genomic_DNA"/>
</dbReference>
<evidence type="ECO:0000259" key="5">
    <source>
        <dbReference type="PROSITE" id="PS51935"/>
    </source>
</evidence>
<dbReference type="GO" id="GO:0008234">
    <property type="term" value="F:cysteine-type peptidase activity"/>
    <property type="evidence" value="ECO:0007669"/>
    <property type="project" value="UniProtKB-KW"/>
</dbReference>
<protein>
    <submittedName>
        <fullName evidence="6">NlpC/P60 family protein</fullName>
    </submittedName>
</protein>
<organism evidence="6 7">
    <name type="scientific">Vreelandella arcis</name>
    <dbReference type="NCBI Taxonomy" id="416873"/>
    <lineage>
        <taxon>Bacteria</taxon>
        <taxon>Pseudomonadati</taxon>
        <taxon>Pseudomonadota</taxon>
        <taxon>Gammaproteobacteria</taxon>
        <taxon>Oceanospirillales</taxon>
        <taxon>Halomonadaceae</taxon>
        <taxon>Vreelandella</taxon>
    </lineage>
</organism>
<dbReference type="InterPro" id="IPR051202">
    <property type="entry name" value="Peptidase_C40"/>
</dbReference>
<dbReference type="Gene3D" id="3.90.1720.10">
    <property type="entry name" value="endopeptidase domain like (from Nostoc punctiforme)"/>
    <property type="match status" value="1"/>
</dbReference>
<dbReference type="GO" id="GO:0006508">
    <property type="term" value="P:proteolysis"/>
    <property type="evidence" value="ECO:0007669"/>
    <property type="project" value="UniProtKB-KW"/>
</dbReference>
<reference evidence="7" key="1">
    <citation type="submission" date="2016-10" db="EMBL/GenBank/DDBJ databases">
        <authorList>
            <person name="Varghese N."/>
            <person name="Submissions S."/>
        </authorList>
    </citation>
    <scope>NUCLEOTIDE SEQUENCE [LARGE SCALE GENOMIC DNA]</scope>
    <source>
        <strain evidence="7">CGMCC 1.6494</strain>
    </source>
</reference>
<keyword evidence="3" id="KW-0378">Hydrolase</keyword>
<evidence type="ECO:0000256" key="2">
    <source>
        <dbReference type="ARBA" id="ARBA00022670"/>
    </source>
</evidence>
<evidence type="ECO:0000256" key="3">
    <source>
        <dbReference type="ARBA" id="ARBA00022801"/>
    </source>
</evidence>
<dbReference type="Proteomes" id="UP000199677">
    <property type="component" value="Unassembled WGS sequence"/>
</dbReference>
<dbReference type="SUPFAM" id="SSF54001">
    <property type="entry name" value="Cysteine proteinases"/>
    <property type="match status" value="1"/>
</dbReference>
<keyword evidence="4" id="KW-0788">Thiol protease</keyword>
<proteinExistence type="inferred from homology"/>
<dbReference type="Pfam" id="PF00877">
    <property type="entry name" value="NLPC_P60"/>
    <property type="match status" value="1"/>
</dbReference>
<dbReference type="PROSITE" id="PS51257">
    <property type="entry name" value="PROKAR_LIPOPROTEIN"/>
    <property type="match status" value="1"/>
</dbReference>
<feature type="domain" description="NlpC/P60" evidence="5">
    <location>
        <begin position="49"/>
        <end position="168"/>
    </location>
</feature>
<dbReference type="STRING" id="416873.SAMN04487951_10487"/>
<comment type="similarity">
    <text evidence="1">Belongs to the peptidase C40 family.</text>
</comment>
<dbReference type="RefSeq" id="WP_089703384.1">
    <property type="nucleotide sequence ID" value="NZ_FNII01000004.1"/>
</dbReference>
<sequence length="169" mass="18631">MPLVRLYLPCSLAVPRRWWMVSLLIVLLAGCATRDTALNERLDDTQGLSMERALILSHAQQSLGTPYRFGGNSPDGLDCSGLVEMVYQAAGIKVPRTANQQFRQLPAVDAPRPGDLLFFGSRQKATHVGIYRGQGQMIHAPGRGREVVSVPLDIDYWQQRFLGAASPAR</sequence>
<dbReference type="PANTHER" id="PTHR47053:SF1">
    <property type="entry name" value="MUREIN DD-ENDOPEPTIDASE MEPH-RELATED"/>
    <property type="match status" value="1"/>
</dbReference>
<evidence type="ECO:0000313" key="7">
    <source>
        <dbReference type="Proteomes" id="UP000199677"/>
    </source>
</evidence>